<dbReference type="EMBL" id="GL984088">
    <property type="protein sequence ID" value="EGR29974.1"/>
    <property type="molecule type" value="Genomic_DNA"/>
</dbReference>
<dbReference type="OrthoDB" id="303676at2759"/>
<dbReference type="GO" id="GO:0031464">
    <property type="term" value="C:Cul4A-RING E3 ubiquitin ligase complex"/>
    <property type="evidence" value="ECO:0007669"/>
    <property type="project" value="TreeGrafter"/>
</dbReference>
<evidence type="ECO:0000256" key="1">
    <source>
        <dbReference type="ARBA" id="ARBA00004141"/>
    </source>
</evidence>
<dbReference type="STRING" id="857967.G0QXU3"/>
<evidence type="ECO:0000256" key="3">
    <source>
        <dbReference type="ARBA" id="ARBA00022989"/>
    </source>
</evidence>
<dbReference type="AlphaFoldDB" id="G0QXU3"/>
<keyword evidence="3 5" id="KW-1133">Transmembrane helix</keyword>
<name>G0QXU3_ICHMU</name>
<dbReference type="Pfam" id="PF01925">
    <property type="entry name" value="TauE"/>
    <property type="match status" value="1"/>
</dbReference>
<evidence type="ECO:0000313" key="6">
    <source>
        <dbReference type="EMBL" id="EGR29974.1"/>
    </source>
</evidence>
<evidence type="ECO:0000313" key="7">
    <source>
        <dbReference type="Proteomes" id="UP000008983"/>
    </source>
</evidence>
<organism evidence="6 7">
    <name type="scientific">Ichthyophthirius multifiliis</name>
    <name type="common">White spot disease agent</name>
    <name type="synonym">Ich</name>
    <dbReference type="NCBI Taxonomy" id="5932"/>
    <lineage>
        <taxon>Eukaryota</taxon>
        <taxon>Sar</taxon>
        <taxon>Alveolata</taxon>
        <taxon>Ciliophora</taxon>
        <taxon>Intramacronucleata</taxon>
        <taxon>Oligohymenophorea</taxon>
        <taxon>Hymenostomatida</taxon>
        <taxon>Ophryoglenina</taxon>
        <taxon>Ichthyophthirius</taxon>
    </lineage>
</organism>
<dbReference type="PANTHER" id="PTHR14255">
    <property type="entry name" value="CEREBLON"/>
    <property type="match status" value="1"/>
</dbReference>
<sequence length="116" mass="12387">MQLCEKKGIFPLTSIELIGSILLILGVGAGQAAGIGGGLIIIPIVIQFFGMDTKKSVAIVFVIIFSASFGNLIMFSKKKSERGDPLIDYKLILISLPAVFVGSTYGIQQKDVNLLN</sequence>
<comment type="subcellular location">
    <subcellularLocation>
        <location evidence="1">Membrane</location>
        <topology evidence="1">Multi-pass membrane protein</topology>
    </subcellularLocation>
</comment>
<dbReference type="GO" id="GO:0016567">
    <property type="term" value="P:protein ubiquitination"/>
    <property type="evidence" value="ECO:0007669"/>
    <property type="project" value="TreeGrafter"/>
</dbReference>
<gene>
    <name evidence="6" type="ORF">IMG5_145230</name>
</gene>
<dbReference type="GeneID" id="14906074"/>
<dbReference type="Proteomes" id="UP000008983">
    <property type="component" value="Unassembled WGS sequence"/>
</dbReference>
<dbReference type="PANTHER" id="PTHR14255:SF3">
    <property type="entry name" value="SULFITE EXPORTER TAUE_SAFE FAMILY PROTEIN 5-RELATED"/>
    <property type="match status" value="1"/>
</dbReference>
<feature type="transmembrane region" description="Helical" evidence="5">
    <location>
        <begin position="56"/>
        <end position="75"/>
    </location>
</feature>
<evidence type="ECO:0000256" key="2">
    <source>
        <dbReference type="ARBA" id="ARBA00022692"/>
    </source>
</evidence>
<dbReference type="GO" id="GO:0016020">
    <property type="term" value="C:membrane"/>
    <property type="evidence" value="ECO:0007669"/>
    <property type="project" value="UniProtKB-SubCell"/>
</dbReference>
<dbReference type="InParanoid" id="G0QXU3"/>
<reference evidence="6 7" key="1">
    <citation type="submission" date="2011-07" db="EMBL/GenBank/DDBJ databases">
        <authorList>
            <person name="Coyne R."/>
            <person name="Brami D."/>
            <person name="Johnson J."/>
            <person name="Hostetler J."/>
            <person name="Hannick L."/>
            <person name="Clark T."/>
            <person name="Cassidy-Hanley D."/>
            <person name="Inman J."/>
        </authorList>
    </citation>
    <scope>NUCLEOTIDE SEQUENCE [LARGE SCALE GENOMIC DNA]</scope>
    <source>
        <strain evidence="6 7">G5</strain>
    </source>
</reference>
<dbReference type="RefSeq" id="XP_004031210.1">
    <property type="nucleotide sequence ID" value="XM_004031162.1"/>
</dbReference>
<evidence type="ECO:0000256" key="5">
    <source>
        <dbReference type="SAM" id="Phobius"/>
    </source>
</evidence>
<keyword evidence="7" id="KW-1185">Reference proteome</keyword>
<keyword evidence="4 5" id="KW-0472">Membrane</keyword>
<protein>
    <submittedName>
        <fullName evidence="6">Uncharacterized protein</fullName>
    </submittedName>
</protein>
<feature type="transmembrane region" description="Helical" evidence="5">
    <location>
        <begin position="87"/>
        <end position="107"/>
    </location>
</feature>
<feature type="transmembrane region" description="Helical" evidence="5">
    <location>
        <begin position="21"/>
        <end position="50"/>
    </location>
</feature>
<dbReference type="InterPro" id="IPR002781">
    <property type="entry name" value="TM_pro_TauE-like"/>
</dbReference>
<proteinExistence type="predicted"/>
<keyword evidence="2 5" id="KW-0812">Transmembrane</keyword>
<accession>G0QXU3</accession>
<evidence type="ECO:0000256" key="4">
    <source>
        <dbReference type="ARBA" id="ARBA00023136"/>
    </source>
</evidence>